<proteinExistence type="predicted"/>
<reference evidence="2" key="1">
    <citation type="journal article" date="2019" name="bioRxiv">
        <title>The Genome of the Zebra Mussel, Dreissena polymorpha: A Resource for Invasive Species Research.</title>
        <authorList>
            <person name="McCartney M.A."/>
            <person name="Auch B."/>
            <person name="Kono T."/>
            <person name="Mallez S."/>
            <person name="Zhang Y."/>
            <person name="Obille A."/>
            <person name="Becker A."/>
            <person name="Abrahante J.E."/>
            <person name="Garbe J."/>
            <person name="Badalamenti J.P."/>
            <person name="Herman A."/>
            <person name="Mangelson H."/>
            <person name="Liachko I."/>
            <person name="Sullivan S."/>
            <person name="Sone E.D."/>
            <person name="Koren S."/>
            <person name="Silverstein K.A.T."/>
            <person name="Beckman K.B."/>
            <person name="Gohl D.M."/>
        </authorList>
    </citation>
    <scope>NUCLEOTIDE SEQUENCE</scope>
    <source>
        <strain evidence="2">Duluth1</strain>
        <tissue evidence="2">Whole animal</tissue>
    </source>
</reference>
<evidence type="ECO:0000256" key="1">
    <source>
        <dbReference type="SAM" id="MobiDB-lite"/>
    </source>
</evidence>
<protein>
    <submittedName>
        <fullName evidence="2">Uncharacterized protein</fullName>
    </submittedName>
</protein>
<reference evidence="2" key="2">
    <citation type="submission" date="2020-11" db="EMBL/GenBank/DDBJ databases">
        <authorList>
            <person name="McCartney M.A."/>
            <person name="Auch B."/>
            <person name="Kono T."/>
            <person name="Mallez S."/>
            <person name="Becker A."/>
            <person name="Gohl D.M."/>
            <person name="Silverstein K.A.T."/>
            <person name="Koren S."/>
            <person name="Bechman K.B."/>
            <person name="Herman A."/>
            <person name="Abrahante J.E."/>
            <person name="Garbe J."/>
        </authorList>
    </citation>
    <scope>NUCLEOTIDE SEQUENCE</scope>
    <source>
        <strain evidence="2">Duluth1</strain>
        <tissue evidence="2">Whole animal</tissue>
    </source>
</reference>
<dbReference type="EMBL" id="JAIWYP010000008">
    <property type="protein sequence ID" value="KAH3788871.1"/>
    <property type="molecule type" value="Genomic_DNA"/>
</dbReference>
<dbReference type="AlphaFoldDB" id="A0A9D4IUN5"/>
<keyword evidence="3" id="KW-1185">Reference proteome</keyword>
<evidence type="ECO:0000313" key="3">
    <source>
        <dbReference type="Proteomes" id="UP000828390"/>
    </source>
</evidence>
<organism evidence="2 3">
    <name type="scientific">Dreissena polymorpha</name>
    <name type="common">Zebra mussel</name>
    <name type="synonym">Mytilus polymorpha</name>
    <dbReference type="NCBI Taxonomy" id="45954"/>
    <lineage>
        <taxon>Eukaryota</taxon>
        <taxon>Metazoa</taxon>
        <taxon>Spiralia</taxon>
        <taxon>Lophotrochozoa</taxon>
        <taxon>Mollusca</taxon>
        <taxon>Bivalvia</taxon>
        <taxon>Autobranchia</taxon>
        <taxon>Heteroconchia</taxon>
        <taxon>Euheterodonta</taxon>
        <taxon>Imparidentia</taxon>
        <taxon>Neoheterodontei</taxon>
        <taxon>Myida</taxon>
        <taxon>Dreissenoidea</taxon>
        <taxon>Dreissenidae</taxon>
        <taxon>Dreissena</taxon>
    </lineage>
</organism>
<name>A0A9D4IUN5_DREPO</name>
<sequence length="126" mass="14375">MRLSYIYLIVLEPTMTNRALMPSCIVVCQDHILRTWIITLKFHKELSEQYTLHCWSCDDLAANISVRKSRLSTSTGNRIVRGEPESSTIHAKAPHNDRLQSENVINDAVATYNACNRPKMQRSETG</sequence>
<evidence type="ECO:0000313" key="2">
    <source>
        <dbReference type="EMBL" id="KAH3788871.1"/>
    </source>
</evidence>
<dbReference type="Proteomes" id="UP000828390">
    <property type="component" value="Unassembled WGS sequence"/>
</dbReference>
<feature type="region of interest" description="Disordered" evidence="1">
    <location>
        <begin position="75"/>
        <end position="96"/>
    </location>
</feature>
<gene>
    <name evidence="2" type="ORF">DPMN_167034</name>
</gene>
<comment type="caution">
    <text evidence="2">The sequence shown here is derived from an EMBL/GenBank/DDBJ whole genome shotgun (WGS) entry which is preliminary data.</text>
</comment>
<accession>A0A9D4IUN5</accession>